<evidence type="ECO:0000313" key="2">
    <source>
        <dbReference type="Proteomes" id="UP000614334"/>
    </source>
</evidence>
<dbReference type="PANTHER" id="PTHR46579">
    <property type="entry name" value="F5/8 TYPE C DOMAIN-CONTAINING PROTEIN-RELATED"/>
    <property type="match status" value="1"/>
</dbReference>
<sequence>EILDAENIIEAVVEAHTFLEDEDIDKLSSFDLYVRYKPSEALFAKLIERYQPMIVPREHESLLSNAYVPMLEDYGAISQPTSLLCQLLCCESFHVYPPHSPTLCPVACPITSKKMRYRHEYTNNNGTIADIFDLLWYLELRDLFVVIDGKAMPYKYFQEAHEIALGISMDARGVAAVDVNQHQLFALRAHLLTIFGDIPALTKVLEFVGHNGCLPCRFCLMPTPDGFCMDPLDLPLRDHDQCISTGLKVLKAKNKAEQKRLATESGIKGVTLLACVPSVSIPCSLPVDLMHMIWQNLIPQLIKLWTGDFNDMDAGLEDYHLRLNAWNAVCDACIPSKRTIPSSFGCPVPDPRKPSHFIAESWNIFTTQLAPSLLYRQFSDEQYYQHFVWLVRILRLVVLFDLPRDKIPEIRRGLAEWVEEYEHFIVNSVKSRRYPYANIDKRVLNRARLQVILHKYQLIDKAPFTGQKRPEESDGATIVRGYPLAFLLSPHSTPLRVDRHLRQQIVRYLTTSFEILSDAAEALIPDELEQWGVLYWERGNEVARGYHKLRSDGRDAAFVRTRMQSWSALKKNRYLLLAQIYEAPIESDEIEDEKLIWYKGKLGTGEVVDVSTIQCAVGRIKDGNRWWIVDRSTDNTFAYPETSRVRRDAVWGRRICHVPEPSALRFLGLRLGVAPIVLCTWSRLQVTCGGTVCFWMPYAHSRPTYILPRRQESTTNHPHALEKRAEYGYKYVIYISSKTSSMNQQYRDITQEKCGTRCGTTPERGTRVRNGNEGGTIWDWVPAPRCGTGSQVRNEGAERKELAHQVQKGLHTQWNSALSLQCKWVARALIYGAIVSAIFSVSLQNEASEGYIGGHSREACSAD</sequence>
<comment type="caution">
    <text evidence="1">The sequence shown here is derived from an EMBL/GenBank/DDBJ whole genome shotgun (WGS) entry which is preliminary data.</text>
</comment>
<organism evidence="1 2">
    <name type="scientific">Rhizoctonia solani</name>
    <dbReference type="NCBI Taxonomy" id="456999"/>
    <lineage>
        <taxon>Eukaryota</taxon>
        <taxon>Fungi</taxon>
        <taxon>Dikarya</taxon>
        <taxon>Basidiomycota</taxon>
        <taxon>Agaricomycotina</taxon>
        <taxon>Agaricomycetes</taxon>
        <taxon>Cantharellales</taxon>
        <taxon>Ceratobasidiaceae</taxon>
        <taxon>Rhizoctonia</taxon>
    </lineage>
</organism>
<dbReference type="EMBL" id="JACYCF010000012">
    <property type="protein sequence ID" value="KAF8753706.1"/>
    <property type="molecule type" value="Genomic_DNA"/>
</dbReference>
<gene>
    <name evidence="1" type="ORF">RHS01_06846</name>
</gene>
<accession>A0A8H7M412</accession>
<proteinExistence type="predicted"/>
<protein>
    <submittedName>
        <fullName evidence="1">Transposase family tnp2</fullName>
    </submittedName>
</protein>
<reference evidence="1" key="1">
    <citation type="submission" date="2020-09" db="EMBL/GenBank/DDBJ databases">
        <title>Comparative genome analyses of four rice-infecting Rhizoctonia solani isolates reveal extensive enrichment of homogalacturonan modification genes.</title>
        <authorList>
            <person name="Lee D.-Y."/>
            <person name="Jeon J."/>
            <person name="Kim K.-T."/>
            <person name="Cheong K."/>
            <person name="Song H."/>
            <person name="Choi G."/>
            <person name="Ko J."/>
            <person name="Opiyo S.O."/>
            <person name="Zuo S."/>
            <person name="Madhav S."/>
            <person name="Lee Y.-H."/>
            <person name="Wang G.-L."/>
        </authorList>
    </citation>
    <scope>NUCLEOTIDE SEQUENCE</scope>
    <source>
        <strain evidence="1">AG1-IA B2</strain>
    </source>
</reference>
<name>A0A8H7M412_9AGAM</name>
<feature type="non-terminal residue" evidence="1">
    <location>
        <position position="863"/>
    </location>
</feature>
<evidence type="ECO:0000313" key="1">
    <source>
        <dbReference type="EMBL" id="KAF8753706.1"/>
    </source>
</evidence>
<dbReference type="PANTHER" id="PTHR46579:SF1">
    <property type="entry name" value="F5_8 TYPE C DOMAIN-CONTAINING PROTEIN"/>
    <property type="match status" value="1"/>
</dbReference>
<dbReference type="Proteomes" id="UP000614334">
    <property type="component" value="Unassembled WGS sequence"/>
</dbReference>
<dbReference type="AlphaFoldDB" id="A0A8H7M412"/>